<name>A0A0S2MX19_9CAUD</name>
<evidence type="ECO:0000313" key="2">
    <source>
        <dbReference type="Proteomes" id="UP000226403"/>
    </source>
</evidence>
<evidence type="ECO:0000313" key="1">
    <source>
        <dbReference type="EMBL" id="ALO80451.1"/>
    </source>
</evidence>
<accession>A0A0S2MX19</accession>
<reference evidence="1 2" key="1">
    <citation type="submission" date="2015-10" db="EMBL/GenBank/DDBJ databases">
        <title>Large-scale maps of variable infection efficiencies in aquatic Bacteriodetes phage-host model systems.</title>
        <authorList>
            <person name="Holmfeldt K."/>
            <person name="Solonenko N."/>
            <person name="Howard-Varona C."/>
            <person name="Moreno M."/>
            <person name="Malmstrom R.R."/>
            <person name="Blow M.J."/>
            <person name="Sullivan M.B."/>
        </authorList>
    </citation>
    <scope>NUCLEOTIDE SEQUENCE [LARGE SCALE GENOMIC DNA]</scope>
</reference>
<organism evidence="1 2">
    <name type="scientific">Cellulophaga phage phi17:2_18</name>
    <dbReference type="NCBI Taxonomy" id="1747283"/>
    <lineage>
        <taxon>Viruses</taxon>
        <taxon>Duplodnaviria</taxon>
        <taxon>Heunggongvirae</taxon>
        <taxon>Uroviricota</taxon>
        <taxon>Caudoviricetes</taxon>
        <taxon>Lightbulbvirus</taxon>
        <taxon>Lightbulbvirus Cba172</taxon>
    </lineage>
</organism>
<dbReference type="Proteomes" id="UP000226403">
    <property type="component" value="Segment"/>
</dbReference>
<proteinExistence type="predicted"/>
<protein>
    <submittedName>
        <fullName evidence="1">Structural protein</fullName>
    </submittedName>
</protein>
<dbReference type="EMBL" id="KT962247">
    <property type="protein sequence ID" value="ALO80451.1"/>
    <property type="molecule type" value="Genomic_DNA"/>
</dbReference>
<gene>
    <name evidence="1" type="ORF">Phi17218_048</name>
</gene>
<sequence length="774" mass="80980">MCKKTGCKEDLTVLNIKYSGQPLTCISIEEGNNLQTTFEKINDVICSLKNNINNSLTIKSIGSGLALYGGKNEQDEHQIKTIKQGPGIQISSTENAITISKTNLETRLSYDISTNTLSSTYTDGTTKSTIIDFSETLTTLNFDEITKVLTYVGEDGLAKTINLSAVFSETLTTLEEVAGDIVYTDEIGNETLVTLPKSTSDLTNDGEDGLNPFVISGSNVSLFVNDSGYLTSYTETDPVFEASPASSITSQDITNWNSSSSVPADQTIIDGSTNSVAGGPVFNALEDKLNIGFTDVGNTLVDIRSSFGFKFQETGSFTGLIIAGNSFSLTAGEDDNSEITSLFLDSVSLASTVTNQQIIDKGETSLVTLGLADARYAAIGSGGGIVDFDDVPTDGSIKAVRSNGVFDALAAKVNSTGAKTITGQTIFTDSASFNSGVFVQSGGAFVSQGAFSLQGISTETYLDIQNGLIVRDENLVNKYTFQNDGSATISTDVLTKGEADSTYALIGSGGSGTVDQTIIDGSSSAVSGNAVFDGLALKPNLAGTNNFTGTAYWTGNVFANVLSSRYHQVTNTPLPTNTDNGSSSSGVLRAGDQNGEMVWLGHTAAMIFDNSLITSARTYTMPNKSGTVAMTSDIVENTSGTWTPVVTTTGSASYTYNTSVTGGIWTKVGKTVTFKCTVVINSKSGTPTGSALQITGFPFASKTIGGYSAVNPVPIHHTKFLDVTGTVTGALSGSTFLFFQPDLSNAGEILPVNYSALRGSASGALTLYGTIIVD</sequence>